<dbReference type="Gene3D" id="3.40.80.10">
    <property type="entry name" value="Peptidoglycan recognition protein-like"/>
    <property type="match status" value="1"/>
</dbReference>
<evidence type="ECO:0000256" key="2">
    <source>
        <dbReference type="ARBA" id="ARBA00011901"/>
    </source>
</evidence>
<organism evidence="6 7">
    <name type="scientific">Candidatus Finniella inopinata</name>
    <dbReference type="NCBI Taxonomy" id="1696036"/>
    <lineage>
        <taxon>Bacteria</taxon>
        <taxon>Pseudomonadati</taxon>
        <taxon>Pseudomonadota</taxon>
        <taxon>Alphaproteobacteria</taxon>
        <taxon>Holosporales</taxon>
        <taxon>Candidatus Paracaedibacteraceae</taxon>
        <taxon>Candidatus Finniella</taxon>
    </lineage>
</organism>
<keyword evidence="3" id="KW-0378">Hydrolase</keyword>
<name>A0A4Q7DJX4_9PROT</name>
<dbReference type="InterPro" id="IPR002502">
    <property type="entry name" value="Amidase_domain"/>
</dbReference>
<accession>A0A4Q7DJX4</accession>
<evidence type="ECO:0000313" key="6">
    <source>
        <dbReference type="EMBL" id="RZI46579.1"/>
    </source>
</evidence>
<dbReference type="PANTHER" id="PTHR30417">
    <property type="entry name" value="N-ACETYLMURAMOYL-L-ALANINE AMIDASE AMID"/>
    <property type="match status" value="1"/>
</dbReference>
<dbReference type="Proteomes" id="UP000293550">
    <property type="component" value="Unassembled WGS sequence"/>
</dbReference>
<dbReference type="OrthoDB" id="9794842at2"/>
<dbReference type="GO" id="GO:0008745">
    <property type="term" value="F:N-acetylmuramoyl-L-alanine amidase activity"/>
    <property type="evidence" value="ECO:0007669"/>
    <property type="project" value="UniProtKB-EC"/>
</dbReference>
<feature type="domain" description="N-acetylmuramoyl-L-alanine amidase" evidence="5">
    <location>
        <begin position="6"/>
        <end position="148"/>
    </location>
</feature>
<comment type="caution">
    <text evidence="6">The sequence shown here is derived from an EMBL/GenBank/DDBJ whole genome shotgun (WGS) entry which is preliminary data.</text>
</comment>
<evidence type="ECO:0000259" key="5">
    <source>
        <dbReference type="SMART" id="SM00644"/>
    </source>
</evidence>
<dbReference type="RefSeq" id="WP_130153678.1">
    <property type="nucleotide sequence ID" value="NZ_SCFB01000004.1"/>
</dbReference>
<dbReference type="SMART" id="SM00644">
    <property type="entry name" value="Ami_2"/>
    <property type="match status" value="1"/>
</dbReference>
<evidence type="ECO:0000256" key="1">
    <source>
        <dbReference type="ARBA" id="ARBA00001561"/>
    </source>
</evidence>
<protein>
    <recommendedName>
        <fullName evidence="2">N-acetylmuramoyl-L-alanine amidase</fullName>
        <ecNumber evidence="2">3.5.1.28</ecNumber>
    </recommendedName>
</protein>
<reference evidence="6 7" key="1">
    <citation type="submission" date="2018-10" db="EMBL/GenBank/DDBJ databases">
        <title>An updated phylogeny of the Alphaproteobacteria reveals that the parasitic Rickettsiales and Holosporales have independent origins.</title>
        <authorList>
            <person name="Munoz-Gomez S.A."/>
            <person name="Hess S."/>
            <person name="Burger G."/>
            <person name="Lang B.F."/>
            <person name="Susko E."/>
            <person name="Slamovits C.H."/>
            <person name="Roger A.J."/>
        </authorList>
    </citation>
    <scope>NUCLEOTIDE SEQUENCE [LARGE SCALE GENOMIC DNA]</scope>
    <source>
        <strain evidence="6">HOLO01</strain>
    </source>
</reference>
<dbReference type="SUPFAM" id="SSF55846">
    <property type="entry name" value="N-acetylmuramoyl-L-alanine amidase-like"/>
    <property type="match status" value="1"/>
</dbReference>
<dbReference type="CDD" id="cd06583">
    <property type="entry name" value="PGRP"/>
    <property type="match status" value="1"/>
</dbReference>
<dbReference type="AlphaFoldDB" id="A0A4Q7DJX4"/>
<keyword evidence="4" id="KW-0961">Cell wall biogenesis/degradation</keyword>
<keyword evidence="7" id="KW-1185">Reference proteome</keyword>
<dbReference type="Pfam" id="PF01510">
    <property type="entry name" value="Amidase_2"/>
    <property type="match status" value="1"/>
</dbReference>
<evidence type="ECO:0000313" key="7">
    <source>
        <dbReference type="Proteomes" id="UP000293550"/>
    </source>
</evidence>
<proteinExistence type="predicted"/>
<dbReference type="EMBL" id="SCFB01000004">
    <property type="protein sequence ID" value="RZI46579.1"/>
    <property type="molecule type" value="Genomic_DNA"/>
</dbReference>
<dbReference type="EC" id="3.5.1.28" evidence="2"/>
<evidence type="ECO:0000256" key="4">
    <source>
        <dbReference type="ARBA" id="ARBA00023316"/>
    </source>
</evidence>
<dbReference type="GO" id="GO:0071555">
    <property type="term" value="P:cell wall organization"/>
    <property type="evidence" value="ECO:0007669"/>
    <property type="project" value="UniProtKB-KW"/>
</dbReference>
<dbReference type="PANTHER" id="PTHR30417:SF1">
    <property type="entry name" value="N-ACETYLMURAMOYL-L-ALANINE AMIDASE AMID"/>
    <property type="match status" value="1"/>
</dbReference>
<gene>
    <name evidence="6" type="ORF">EQU50_03050</name>
</gene>
<dbReference type="InterPro" id="IPR051206">
    <property type="entry name" value="NAMLAA_amidase_2"/>
</dbReference>
<sequence length="176" mass="19998">MLLHPSPNFDDRPLNTIVDTIVIHYTNMSSATVSLQRLCDPLHKVSSHYLIDQDGTIYQLVAEEKRAWHAGESIWQGRPRVNDFSIGIELHNPGDVHFLETGAWHPYPDTQYQALLSLLKDIATRHPLVTQNTVGHCHIAPARKIDPGPHFDWDWLARKGFTSLLMKSDIGKLVFC</sequence>
<dbReference type="GO" id="GO:0009254">
    <property type="term" value="P:peptidoglycan turnover"/>
    <property type="evidence" value="ECO:0007669"/>
    <property type="project" value="TreeGrafter"/>
</dbReference>
<comment type="catalytic activity">
    <reaction evidence="1">
        <text>Hydrolyzes the link between N-acetylmuramoyl residues and L-amino acid residues in certain cell-wall glycopeptides.</text>
        <dbReference type="EC" id="3.5.1.28"/>
    </reaction>
</comment>
<dbReference type="GO" id="GO:0009253">
    <property type="term" value="P:peptidoglycan catabolic process"/>
    <property type="evidence" value="ECO:0007669"/>
    <property type="project" value="InterPro"/>
</dbReference>
<dbReference type="InterPro" id="IPR036505">
    <property type="entry name" value="Amidase/PGRP_sf"/>
</dbReference>
<evidence type="ECO:0000256" key="3">
    <source>
        <dbReference type="ARBA" id="ARBA00022801"/>
    </source>
</evidence>